<evidence type="ECO:0000313" key="1">
    <source>
        <dbReference type="EMBL" id="RID91866.1"/>
    </source>
</evidence>
<sequence>MNAANLKAVETEVAAPQRFGAWMQTFSGVAFWPLDPRADEIHLIDVAHALAHQCRYAGHVSKFYSVAEHCVLMAAAMPTPELARYALLHDATEAYLVDVPRPVKRFMPEYRVWEDRLWHCVAARFGLNPDIPAEVGLADNAVLLDEARALMMPHPLPWNVPGPALGVEIQCWEPARAKSQFLIMAQALGVE</sequence>
<comment type="caution">
    <text evidence="1">The sequence shown here is derived from an EMBL/GenBank/DDBJ whole genome shotgun (WGS) entry which is preliminary data.</text>
</comment>
<dbReference type="RefSeq" id="WP_119134927.1">
    <property type="nucleotide sequence ID" value="NZ_QXXQ01000005.1"/>
</dbReference>
<keyword evidence="2" id="KW-1185">Reference proteome</keyword>
<accession>A0A398BXE9</accession>
<proteinExistence type="predicted"/>
<organism evidence="1 2">
    <name type="scientific">Gemmobacter lutimaris</name>
    <dbReference type="NCBI Taxonomy" id="2306023"/>
    <lineage>
        <taxon>Bacteria</taxon>
        <taxon>Pseudomonadati</taxon>
        <taxon>Pseudomonadota</taxon>
        <taxon>Alphaproteobacteria</taxon>
        <taxon>Rhodobacterales</taxon>
        <taxon>Paracoccaceae</taxon>
        <taxon>Gemmobacter</taxon>
    </lineage>
</organism>
<dbReference type="Gene3D" id="1.10.3210.10">
    <property type="entry name" value="Hypothetical protein af1432"/>
    <property type="match status" value="1"/>
</dbReference>
<dbReference type="Proteomes" id="UP000266649">
    <property type="component" value="Unassembled WGS sequence"/>
</dbReference>
<evidence type="ECO:0000313" key="2">
    <source>
        <dbReference type="Proteomes" id="UP000266649"/>
    </source>
</evidence>
<name>A0A398BXE9_9RHOB</name>
<dbReference type="AlphaFoldDB" id="A0A398BXE9"/>
<reference evidence="1 2" key="1">
    <citation type="submission" date="2018-09" db="EMBL/GenBank/DDBJ databases">
        <title>Gemmobacter lutimaris sp. nov., a marine bacterium isolated from tidal flat.</title>
        <authorList>
            <person name="Lee D.W."/>
            <person name="Yoo Y."/>
            <person name="Kim J.-J."/>
            <person name="Kim B.S."/>
        </authorList>
    </citation>
    <scope>NUCLEOTIDE SEQUENCE [LARGE SCALE GENOMIC DNA]</scope>
    <source>
        <strain evidence="1 2">YJ-T1-11</strain>
    </source>
</reference>
<gene>
    <name evidence="1" type="ORF">D2N39_11555</name>
</gene>
<keyword evidence="1" id="KW-0378">Hydrolase</keyword>
<dbReference type="SUPFAM" id="SSF109604">
    <property type="entry name" value="HD-domain/PDEase-like"/>
    <property type="match status" value="1"/>
</dbReference>
<dbReference type="EMBL" id="QXXQ01000005">
    <property type="protein sequence ID" value="RID91866.1"/>
    <property type="molecule type" value="Genomic_DNA"/>
</dbReference>
<protein>
    <submittedName>
        <fullName evidence="1">Phosphohydrolase</fullName>
    </submittedName>
</protein>
<dbReference type="GO" id="GO:0016787">
    <property type="term" value="F:hydrolase activity"/>
    <property type="evidence" value="ECO:0007669"/>
    <property type="project" value="UniProtKB-KW"/>
</dbReference>
<dbReference type="OrthoDB" id="1099791at2"/>